<feature type="region of interest" description="Disordered" evidence="2">
    <location>
        <begin position="146"/>
        <end position="172"/>
    </location>
</feature>
<organism evidence="3 4">
    <name type="scientific">Colletotrichum plurivorum</name>
    <dbReference type="NCBI Taxonomy" id="2175906"/>
    <lineage>
        <taxon>Eukaryota</taxon>
        <taxon>Fungi</taxon>
        <taxon>Dikarya</taxon>
        <taxon>Ascomycota</taxon>
        <taxon>Pezizomycotina</taxon>
        <taxon>Sordariomycetes</taxon>
        <taxon>Hypocreomycetidae</taxon>
        <taxon>Glomerellales</taxon>
        <taxon>Glomerellaceae</taxon>
        <taxon>Colletotrichum</taxon>
        <taxon>Colletotrichum orchidearum species complex</taxon>
    </lineage>
</organism>
<evidence type="ECO:0000256" key="1">
    <source>
        <dbReference type="SAM" id="Coils"/>
    </source>
</evidence>
<keyword evidence="4" id="KW-1185">Reference proteome</keyword>
<feature type="region of interest" description="Disordered" evidence="2">
    <location>
        <begin position="82"/>
        <end position="132"/>
    </location>
</feature>
<feature type="compositionally biased region" description="Polar residues" evidence="2">
    <location>
        <begin position="123"/>
        <end position="132"/>
    </location>
</feature>
<keyword evidence="1" id="KW-0175">Coiled coil</keyword>
<feature type="region of interest" description="Disordered" evidence="2">
    <location>
        <begin position="1"/>
        <end position="31"/>
    </location>
</feature>
<accession>A0A8H6KGS5</accession>
<feature type="coiled-coil region" evidence="1">
    <location>
        <begin position="175"/>
        <end position="255"/>
    </location>
</feature>
<evidence type="ECO:0000313" key="4">
    <source>
        <dbReference type="Proteomes" id="UP000654918"/>
    </source>
</evidence>
<evidence type="ECO:0000313" key="3">
    <source>
        <dbReference type="EMBL" id="KAF6831202.1"/>
    </source>
</evidence>
<proteinExistence type="predicted"/>
<reference evidence="3" key="1">
    <citation type="journal article" date="2020" name="Phytopathology">
        <title>Genome Sequence Resources of Colletotrichum truncatum, C. plurivorum, C. musicola, and C. sojae: Four Species Pathogenic to Soybean (Glycine max).</title>
        <authorList>
            <person name="Rogerio F."/>
            <person name="Boufleur T.R."/>
            <person name="Ciampi-Guillardi M."/>
            <person name="Sukno S.A."/>
            <person name="Thon M.R."/>
            <person name="Massola Junior N.S."/>
            <person name="Baroncelli R."/>
        </authorList>
    </citation>
    <scope>NUCLEOTIDE SEQUENCE</scope>
    <source>
        <strain evidence="3">LFN00145</strain>
    </source>
</reference>
<feature type="compositionally biased region" description="Basic and acidic residues" evidence="2">
    <location>
        <begin position="153"/>
        <end position="172"/>
    </location>
</feature>
<dbReference type="EMBL" id="WIGO01000084">
    <property type="protein sequence ID" value="KAF6831202.1"/>
    <property type="molecule type" value="Genomic_DNA"/>
</dbReference>
<comment type="caution">
    <text evidence="3">The sequence shown here is derived from an EMBL/GenBank/DDBJ whole genome shotgun (WGS) entry which is preliminary data.</text>
</comment>
<gene>
    <name evidence="3" type="ORF">CPLU01_06900</name>
</gene>
<evidence type="ECO:0000256" key="2">
    <source>
        <dbReference type="SAM" id="MobiDB-lite"/>
    </source>
</evidence>
<sequence>MEDLKQLDDPIFPLGCKSSDPPPIPEKTPFRPVAAKDSLADMYLTYSAVLKSSHVVDEESSLDSISEISSVPDAMGFTKVDMPAPVLENGNGPQSRGPRQALPKGLVATRFSNTPTPRPGPRPQSSASNRNSSTFVECDLIDLETDVSATPKRIPEQDGAKPPHRVEKDAGLGQELRLRREIAELRQKLASSNARAEIAEETADRMRERIEEIKNTKVSSVTETERDINSARQAARELEVENSSLKEQLGDAQSHIFSLQPYRQELTPEEVGREYDDLVDGITDWVAKLMAPLLDDHGRGVDDLLMNARKRPTEAGRLKRMVRMHPDLCHGVEFPETDEDIIIAIIMRFLDEDIFQKILYGALPTEVQTLTLIETSMQNHVEPKRDLFAIRTWSAEAYNAILSAHQFKKIRAASVEHLTRELASIFSILCARGKEESFHRQFEKHCIKPAMILYEKMQVSTHHFYFDMNPYIMWGPEGELLSTPDFVDNLHDLDCRNILQNRKAFNVTKMDPPPTKRELYEHLLNVCTLAPALMMRQVGRKDVIREPQVVRRQQMLVAYGPVEKRDSFQKDGDQTLLSHLCSAKSERERAEAGGWTPFRWAG</sequence>
<dbReference type="AlphaFoldDB" id="A0A8H6KGS5"/>
<dbReference type="Proteomes" id="UP000654918">
    <property type="component" value="Unassembled WGS sequence"/>
</dbReference>
<protein>
    <submittedName>
        <fullName evidence="3">Uncharacterized protein</fullName>
    </submittedName>
</protein>
<name>A0A8H6KGS5_9PEZI</name>